<name>A0A0C9UVQ7_SPHS4</name>
<gene>
    <name evidence="1" type="ORF">M422DRAFT_264761</name>
</gene>
<dbReference type="HOGENOM" id="CLU_075380_0_0_1"/>
<reference evidence="1 2" key="1">
    <citation type="submission" date="2014-06" db="EMBL/GenBank/DDBJ databases">
        <title>Evolutionary Origins and Diversification of the Mycorrhizal Mutualists.</title>
        <authorList>
            <consortium name="DOE Joint Genome Institute"/>
            <consortium name="Mycorrhizal Genomics Consortium"/>
            <person name="Kohler A."/>
            <person name="Kuo A."/>
            <person name="Nagy L.G."/>
            <person name="Floudas D."/>
            <person name="Copeland A."/>
            <person name="Barry K.W."/>
            <person name="Cichocki N."/>
            <person name="Veneault-Fourrey C."/>
            <person name="LaButti K."/>
            <person name="Lindquist E.A."/>
            <person name="Lipzen A."/>
            <person name="Lundell T."/>
            <person name="Morin E."/>
            <person name="Murat C."/>
            <person name="Riley R."/>
            <person name="Ohm R."/>
            <person name="Sun H."/>
            <person name="Tunlid A."/>
            <person name="Henrissat B."/>
            <person name="Grigoriev I.V."/>
            <person name="Hibbett D.S."/>
            <person name="Martin F."/>
        </authorList>
    </citation>
    <scope>NUCLEOTIDE SEQUENCE [LARGE SCALE GENOMIC DNA]</scope>
    <source>
        <strain evidence="1 2">SS14</strain>
    </source>
</reference>
<sequence>MVDLPFDIWFQIARQLLIRCDLLNLSQACRLVRSATVPLIFETTTFSTGWHSFRWNQQACFAQVCHSRARIAFYAQNKTILSALRRMQIIYWSPVYVKNLISLWFMVDGKKMEVSDIRLGRDANKKQYVHLSRSLWEALNIMMAAMYQELADLIDMAPNLGPVTIFEICPSTRTRPGTLGFPHRSSRSFGYSGPRPFGLTRYLGSCSYKWLEFNVRDGSACADRMQSILSVAHWLSESIYNVSPYITKILFDILEYIRAPILSVAFDVEALAELPPAALARIRSASHVSIRCDWPMLDPSRWENLANILDPFLFSRIARR</sequence>
<proteinExistence type="predicted"/>
<evidence type="ECO:0008006" key="3">
    <source>
        <dbReference type="Google" id="ProtNLM"/>
    </source>
</evidence>
<accession>A0A0C9UVQ7</accession>
<dbReference type="EMBL" id="KN837214">
    <property type="protein sequence ID" value="KIJ33357.1"/>
    <property type="molecule type" value="Genomic_DNA"/>
</dbReference>
<dbReference type="Proteomes" id="UP000054279">
    <property type="component" value="Unassembled WGS sequence"/>
</dbReference>
<organism evidence="1 2">
    <name type="scientific">Sphaerobolus stellatus (strain SS14)</name>
    <dbReference type="NCBI Taxonomy" id="990650"/>
    <lineage>
        <taxon>Eukaryota</taxon>
        <taxon>Fungi</taxon>
        <taxon>Dikarya</taxon>
        <taxon>Basidiomycota</taxon>
        <taxon>Agaricomycotina</taxon>
        <taxon>Agaricomycetes</taxon>
        <taxon>Phallomycetidae</taxon>
        <taxon>Geastrales</taxon>
        <taxon>Sphaerobolaceae</taxon>
        <taxon>Sphaerobolus</taxon>
    </lineage>
</organism>
<evidence type="ECO:0000313" key="1">
    <source>
        <dbReference type="EMBL" id="KIJ33357.1"/>
    </source>
</evidence>
<protein>
    <recommendedName>
        <fullName evidence="3">F-box domain-containing protein</fullName>
    </recommendedName>
</protein>
<evidence type="ECO:0000313" key="2">
    <source>
        <dbReference type="Proteomes" id="UP000054279"/>
    </source>
</evidence>
<keyword evidence="2" id="KW-1185">Reference proteome</keyword>
<dbReference type="AlphaFoldDB" id="A0A0C9UVQ7"/>